<dbReference type="Proteomes" id="UP001597353">
    <property type="component" value="Unassembled WGS sequence"/>
</dbReference>
<dbReference type="Pfam" id="PF03938">
    <property type="entry name" value="OmpH"/>
    <property type="match status" value="1"/>
</dbReference>
<dbReference type="SUPFAM" id="SSF111384">
    <property type="entry name" value="OmpH-like"/>
    <property type="match status" value="1"/>
</dbReference>
<name>A0ABW4SBS7_9RHOB</name>
<keyword evidence="2 5" id="KW-0732">Signal</keyword>
<keyword evidence="3" id="KW-0175">Coiled coil</keyword>
<accession>A0ABW4SBS7</accession>
<dbReference type="PANTHER" id="PTHR35089">
    <property type="entry name" value="CHAPERONE PROTEIN SKP"/>
    <property type="match status" value="1"/>
</dbReference>
<evidence type="ECO:0000256" key="1">
    <source>
        <dbReference type="ARBA" id="ARBA00009091"/>
    </source>
</evidence>
<gene>
    <name evidence="6" type="ORF">ACFSGJ_19785</name>
</gene>
<feature type="chain" id="PRO_5046519254" evidence="5">
    <location>
        <begin position="20"/>
        <end position="214"/>
    </location>
</feature>
<evidence type="ECO:0000313" key="6">
    <source>
        <dbReference type="EMBL" id="MFD1914450.1"/>
    </source>
</evidence>
<protein>
    <submittedName>
        <fullName evidence="6">OmpH family outer membrane protein</fullName>
    </submittedName>
</protein>
<keyword evidence="7" id="KW-1185">Reference proteome</keyword>
<dbReference type="InterPro" id="IPR005632">
    <property type="entry name" value="Chaperone_Skp"/>
</dbReference>
<evidence type="ECO:0000313" key="7">
    <source>
        <dbReference type="Proteomes" id="UP001597353"/>
    </source>
</evidence>
<proteinExistence type="inferred from homology"/>
<dbReference type="SMART" id="SM00935">
    <property type="entry name" value="OmpH"/>
    <property type="match status" value="1"/>
</dbReference>
<feature type="coiled-coil region" evidence="3">
    <location>
        <begin position="44"/>
        <end position="78"/>
    </location>
</feature>
<dbReference type="RefSeq" id="WP_390265846.1">
    <property type="nucleotide sequence ID" value="NZ_JBHUGH010000038.1"/>
</dbReference>
<comment type="similarity">
    <text evidence="1">Belongs to the Skp family.</text>
</comment>
<comment type="caution">
    <text evidence="6">The sequence shown here is derived from an EMBL/GenBank/DDBJ whole genome shotgun (WGS) entry which is preliminary data.</text>
</comment>
<feature type="region of interest" description="Disordered" evidence="4">
    <location>
        <begin position="170"/>
        <end position="214"/>
    </location>
</feature>
<evidence type="ECO:0000256" key="5">
    <source>
        <dbReference type="SAM" id="SignalP"/>
    </source>
</evidence>
<reference evidence="7" key="1">
    <citation type="journal article" date="2019" name="Int. J. Syst. Evol. Microbiol.">
        <title>The Global Catalogue of Microorganisms (GCM) 10K type strain sequencing project: providing services to taxonomists for standard genome sequencing and annotation.</title>
        <authorList>
            <consortium name="The Broad Institute Genomics Platform"/>
            <consortium name="The Broad Institute Genome Sequencing Center for Infectious Disease"/>
            <person name="Wu L."/>
            <person name="Ma J."/>
        </authorList>
    </citation>
    <scope>NUCLEOTIDE SEQUENCE [LARGE SCALE GENOMIC DNA]</scope>
    <source>
        <strain evidence="7">CGMCC 4.7242</strain>
    </source>
</reference>
<dbReference type="PANTHER" id="PTHR35089:SF1">
    <property type="entry name" value="CHAPERONE PROTEIN SKP"/>
    <property type="match status" value="1"/>
</dbReference>
<sequence>MRALFLILALLLPGAAASAQETRPILTLHSDRLFEQSQFGQRIQEEIDGAYQELSAENRRIEAELEAEERDLTQRRSQMTPEAFRPLAEAFDAKVVEIRREQEAKSRDIASRSEEGFQAFMQVAVPVLGTLMSEHGAEVILEARSVFIAAQRVDITAEAVARIDEAIGDGTDLAPDGDDPPLAVPPAAGGTEGGPVVLTPPNGMQPPTPEAPQD</sequence>
<evidence type="ECO:0000256" key="2">
    <source>
        <dbReference type="ARBA" id="ARBA00022729"/>
    </source>
</evidence>
<dbReference type="Gene3D" id="3.30.910.20">
    <property type="entry name" value="Skp domain"/>
    <property type="match status" value="1"/>
</dbReference>
<feature type="signal peptide" evidence="5">
    <location>
        <begin position="1"/>
        <end position="19"/>
    </location>
</feature>
<organism evidence="6 7">
    <name type="scientific">Halodurantibacterium flavum</name>
    <dbReference type="NCBI Taxonomy" id="1382802"/>
    <lineage>
        <taxon>Bacteria</taxon>
        <taxon>Pseudomonadati</taxon>
        <taxon>Pseudomonadota</taxon>
        <taxon>Alphaproteobacteria</taxon>
        <taxon>Rhodobacterales</taxon>
        <taxon>Paracoccaceae</taxon>
        <taxon>Halodurantibacterium</taxon>
    </lineage>
</organism>
<feature type="compositionally biased region" description="Pro residues" evidence="4">
    <location>
        <begin position="203"/>
        <end position="214"/>
    </location>
</feature>
<evidence type="ECO:0000256" key="3">
    <source>
        <dbReference type="SAM" id="Coils"/>
    </source>
</evidence>
<dbReference type="EMBL" id="JBHUGH010000038">
    <property type="protein sequence ID" value="MFD1914450.1"/>
    <property type="molecule type" value="Genomic_DNA"/>
</dbReference>
<dbReference type="InterPro" id="IPR024930">
    <property type="entry name" value="Skp_dom_sf"/>
</dbReference>
<evidence type="ECO:0000256" key="4">
    <source>
        <dbReference type="SAM" id="MobiDB-lite"/>
    </source>
</evidence>